<proteinExistence type="predicted"/>
<dbReference type="Pfam" id="PF13148">
    <property type="entry name" value="DUF3987"/>
    <property type="match status" value="1"/>
</dbReference>
<comment type="caution">
    <text evidence="1">The sequence shown here is derived from an EMBL/GenBank/DDBJ whole genome shotgun (WGS) entry which is preliminary data.</text>
</comment>
<protein>
    <submittedName>
        <fullName evidence="1">YfjI family protein</fullName>
    </submittedName>
</protein>
<keyword evidence="2" id="KW-1185">Reference proteome</keyword>
<dbReference type="InterPro" id="IPR025048">
    <property type="entry name" value="DUF3987"/>
</dbReference>
<evidence type="ECO:0000313" key="2">
    <source>
        <dbReference type="Proteomes" id="UP001205357"/>
    </source>
</evidence>
<dbReference type="EMBL" id="JALIGE010000076">
    <property type="protein sequence ID" value="MCS2163912.1"/>
    <property type="molecule type" value="Genomic_DNA"/>
</dbReference>
<dbReference type="Proteomes" id="UP001205357">
    <property type="component" value="Unassembled WGS sequence"/>
</dbReference>
<dbReference type="RefSeq" id="WP_258990443.1">
    <property type="nucleotide sequence ID" value="NZ_JALIGE010000076.1"/>
</dbReference>
<gene>
    <name evidence="1" type="ORF">MUU47_22835</name>
</gene>
<reference evidence="1 2" key="1">
    <citation type="submission" date="2022-04" db="EMBL/GenBank/DDBJ databases">
        <title>Proposal of a three novel species of Scandinavium, Scandinavium hiltneri, Scandinavium manionii, Scandinavium tedordense.</title>
        <authorList>
            <person name="Maddock D.W."/>
            <person name="Brady C.L."/>
            <person name="Denman S."/>
            <person name="Arnold D."/>
        </authorList>
    </citation>
    <scope>NUCLEOTIDE SEQUENCE [LARGE SCALE GENOMIC DNA]</scope>
    <source>
        <strain evidence="1 2">H11S7</strain>
    </source>
</reference>
<evidence type="ECO:0000313" key="1">
    <source>
        <dbReference type="EMBL" id="MCS2163912.1"/>
    </source>
</evidence>
<accession>A0ABT2E7P3</accession>
<name>A0ABT2E7P3_9ENTR</name>
<sequence length="573" mass="66213">METIYDPGEEYDYVIVRTELNDESPINWQFVNSERRLFKSAKTMPKPEEQNMDKKEFPIELLGKKVRDVILYANAELEVSYGMAVSTVFSAISFTCQNYVVVEHPVSKELLPPTNYFMSIAESTTGKSFSTNILMKPVDDLFKKLPLSSAKATDEHKVTHGVWRTEEKILVRQKGSKDPEIKAKADKQYINHLKNEPKAPKNPPLLYENTDIEGFIRGVNEYPEGLLKSTEGAYLSSMSREFLLFLSKGYSNEPVSKGIRGKHLSVTPNLTALVMMQCKPFYEFLCKKEGFARECGLVSRFNYFLLDYKDDQPSFFTDVDSPVALENYYKLFTPLLDGLDERIINGDMPPKIVIRLTDDAVERYREKWDEITSEILPGGKWHHIKEIATRSPENALRLASSLQFFKNQDTSDIGVDALNRAFEVMDYYLHQAHKIFYPLTQEFKDKCEFVELGRDLYEWIRDHNGNKPFPKVEISRGRRYARDMKIREKILGQLISQGEIAICIIYGTEYVTWPAKKSNQEWEYTLVEDKLPKDIAARLTTNTFRTSGDITRNRDNTESTGPYIDVSDIKERY</sequence>
<organism evidence="1 2">
    <name type="scientific">Scandinavium hiltneri</name>
    <dbReference type="NCBI Taxonomy" id="2926519"/>
    <lineage>
        <taxon>Bacteria</taxon>
        <taxon>Pseudomonadati</taxon>
        <taxon>Pseudomonadota</taxon>
        <taxon>Gammaproteobacteria</taxon>
        <taxon>Enterobacterales</taxon>
        <taxon>Enterobacteriaceae</taxon>
        <taxon>Scandinavium</taxon>
    </lineage>
</organism>